<dbReference type="EMBL" id="CP065956">
    <property type="protein sequence ID" value="QSR87608.1"/>
    <property type="molecule type" value="Genomic_DNA"/>
</dbReference>
<evidence type="ECO:0000256" key="1">
    <source>
        <dbReference type="SAM" id="SignalP"/>
    </source>
</evidence>
<feature type="signal peptide" evidence="1">
    <location>
        <begin position="1"/>
        <end position="24"/>
    </location>
</feature>
<name>A0ABX7PY88_9BACT</name>
<dbReference type="Pfam" id="PF18914">
    <property type="entry name" value="DUF5666"/>
    <property type="match status" value="1"/>
</dbReference>
<proteinExistence type="predicted"/>
<dbReference type="RefSeq" id="WP_206848054.1">
    <property type="nucleotide sequence ID" value="NZ_CP065956.1"/>
</dbReference>
<evidence type="ECO:0000313" key="4">
    <source>
        <dbReference type="Proteomes" id="UP000663088"/>
    </source>
</evidence>
<keyword evidence="1" id="KW-0732">Signal</keyword>
<dbReference type="Proteomes" id="UP000663088">
    <property type="component" value="Chromosome"/>
</dbReference>
<gene>
    <name evidence="3" type="ORF">EM20IM_04610</name>
</gene>
<sequence>MKPFQILALIAFLAMILSPRLAFAHGNLEHILGTVSSVSDKTLVVETTKGELKTVELTDSTQYISKGKSASLDQLKKGMRVVIHAKKKGDKWEAKEVKFGAQKKTPDSTPQ</sequence>
<accession>A0ABX7PY88</accession>
<protein>
    <recommendedName>
        <fullName evidence="2">DUF5666 domain-containing protein</fullName>
    </recommendedName>
</protein>
<organism evidence="3 4">
    <name type="scientific">Candidatus Methylacidiphilum infernorum</name>
    <dbReference type="NCBI Taxonomy" id="511746"/>
    <lineage>
        <taxon>Bacteria</taxon>
        <taxon>Pseudomonadati</taxon>
        <taxon>Verrucomicrobiota</taxon>
        <taxon>Methylacidiphilae</taxon>
        <taxon>Methylacidiphilales</taxon>
        <taxon>Methylacidiphilaceae</taxon>
        <taxon>Methylacidiphilum (ex Ratnadevi et al. 2023)</taxon>
    </lineage>
</organism>
<feature type="domain" description="DUF5666" evidence="2">
    <location>
        <begin position="33"/>
        <end position="98"/>
    </location>
</feature>
<keyword evidence="4" id="KW-1185">Reference proteome</keyword>
<feature type="chain" id="PRO_5047467108" description="DUF5666 domain-containing protein" evidence="1">
    <location>
        <begin position="25"/>
        <end position="111"/>
    </location>
</feature>
<reference evidence="3 4" key="1">
    <citation type="submission" date="2020-12" db="EMBL/GenBank/DDBJ databases">
        <authorList>
            <person name="Awala S.I."/>
            <person name="Gwak J.-H."/>
            <person name="Kim S.-J."/>
            <person name="Rhee S.-K."/>
        </authorList>
    </citation>
    <scope>NUCLEOTIDE SEQUENCE [LARGE SCALE GENOMIC DNA]</scope>
    <source>
        <strain evidence="3 4">IT5</strain>
    </source>
</reference>
<evidence type="ECO:0000259" key="2">
    <source>
        <dbReference type="Pfam" id="PF18914"/>
    </source>
</evidence>
<dbReference type="InterPro" id="IPR043724">
    <property type="entry name" value="DUF5666"/>
</dbReference>
<evidence type="ECO:0000313" key="3">
    <source>
        <dbReference type="EMBL" id="QSR87608.1"/>
    </source>
</evidence>